<dbReference type="Proteomes" id="UP000887013">
    <property type="component" value="Unassembled WGS sequence"/>
</dbReference>
<organism evidence="2 3">
    <name type="scientific">Nephila pilipes</name>
    <name type="common">Giant wood spider</name>
    <name type="synonym">Nephila maculata</name>
    <dbReference type="NCBI Taxonomy" id="299642"/>
    <lineage>
        <taxon>Eukaryota</taxon>
        <taxon>Metazoa</taxon>
        <taxon>Ecdysozoa</taxon>
        <taxon>Arthropoda</taxon>
        <taxon>Chelicerata</taxon>
        <taxon>Arachnida</taxon>
        <taxon>Araneae</taxon>
        <taxon>Araneomorphae</taxon>
        <taxon>Entelegynae</taxon>
        <taxon>Araneoidea</taxon>
        <taxon>Nephilidae</taxon>
        <taxon>Nephila</taxon>
    </lineage>
</organism>
<evidence type="ECO:0000313" key="3">
    <source>
        <dbReference type="Proteomes" id="UP000887013"/>
    </source>
</evidence>
<name>A0A8X6U3N0_NEPPI</name>
<feature type="region of interest" description="Disordered" evidence="1">
    <location>
        <begin position="104"/>
        <end position="134"/>
    </location>
</feature>
<dbReference type="AlphaFoldDB" id="A0A8X6U3N0"/>
<protein>
    <submittedName>
        <fullName evidence="2">Uncharacterized protein</fullName>
    </submittedName>
</protein>
<feature type="compositionally biased region" description="Low complexity" evidence="1">
    <location>
        <begin position="1"/>
        <end position="23"/>
    </location>
</feature>
<sequence>MEFSSSRPASPRSTPSRSASPPAMQTKEVCDTRRMLEQRLDILRAQHDEAYAYLCHIEEKFQDTTSEFYQGAYAMYKSAEQARTKAEGEYDLFPYCPIPGCPYHTKLPKSPNKNNKQKRTDEEGYITPPSRKQAKKSFVEQHIPQITETNNKFKKLQINTQEISENSQHEEITEEPVPQLKEKLPPPMEPHNSEISEQTEANKHYYNQHKKNKTRHPNTENFYDVIELIGNLGEIFNKLPGLLKHLPKIKAAKGSINKRYALIDALMDDDNDIEVTV</sequence>
<evidence type="ECO:0000313" key="2">
    <source>
        <dbReference type="EMBL" id="GFT87556.1"/>
    </source>
</evidence>
<dbReference type="EMBL" id="BMAW01120053">
    <property type="protein sequence ID" value="GFT87556.1"/>
    <property type="molecule type" value="Genomic_DNA"/>
</dbReference>
<comment type="caution">
    <text evidence="2">The sequence shown here is derived from an EMBL/GenBank/DDBJ whole genome shotgun (WGS) entry which is preliminary data.</text>
</comment>
<gene>
    <name evidence="2" type="ORF">NPIL_496451</name>
</gene>
<keyword evidence="3" id="KW-1185">Reference proteome</keyword>
<evidence type="ECO:0000256" key="1">
    <source>
        <dbReference type="SAM" id="MobiDB-lite"/>
    </source>
</evidence>
<feature type="region of interest" description="Disordered" evidence="1">
    <location>
        <begin position="164"/>
        <end position="193"/>
    </location>
</feature>
<reference evidence="2" key="1">
    <citation type="submission" date="2020-08" db="EMBL/GenBank/DDBJ databases">
        <title>Multicomponent nature underlies the extraordinary mechanical properties of spider dragline silk.</title>
        <authorList>
            <person name="Kono N."/>
            <person name="Nakamura H."/>
            <person name="Mori M."/>
            <person name="Yoshida Y."/>
            <person name="Ohtoshi R."/>
            <person name="Malay A.D."/>
            <person name="Moran D.A.P."/>
            <person name="Tomita M."/>
            <person name="Numata K."/>
            <person name="Arakawa K."/>
        </authorList>
    </citation>
    <scope>NUCLEOTIDE SEQUENCE</scope>
</reference>
<accession>A0A8X6U3N0</accession>
<feature type="region of interest" description="Disordered" evidence="1">
    <location>
        <begin position="1"/>
        <end position="28"/>
    </location>
</feature>
<proteinExistence type="predicted"/>